<keyword evidence="1" id="KW-0812">Transmembrane</keyword>
<dbReference type="PANTHER" id="PTHR11683">
    <property type="entry name" value="MYELIN PROTEOLIPID"/>
    <property type="match status" value="1"/>
</dbReference>
<evidence type="ECO:0000313" key="2">
    <source>
        <dbReference type="EMBL" id="CAK8683645.1"/>
    </source>
</evidence>
<gene>
    <name evidence="2" type="ORF">CVLEPA_LOCUS14692</name>
</gene>
<dbReference type="PANTHER" id="PTHR11683:SF12">
    <property type="entry name" value="M6, ISOFORM F"/>
    <property type="match status" value="1"/>
</dbReference>
<feature type="transmembrane region" description="Helical" evidence="1">
    <location>
        <begin position="203"/>
        <end position="221"/>
    </location>
</feature>
<keyword evidence="3" id="KW-1185">Reference proteome</keyword>
<feature type="transmembrane region" description="Helical" evidence="1">
    <location>
        <begin position="110"/>
        <end position="139"/>
    </location>
</feature>
<name>A0ABP0FVK1_CLALP</name>
<dbReference type="Pfam" id="PF01275">
    <property type="entry name" value="Myelin_PLP"/>
    <property type="match status" value="1"/>
</dbReference>
<sequence length="274" mass="30714">MACFDKCLKCLSLVPWGTLIATVICWAGTALFCGTGHEALTYSYQLLNSANITGFSWNTTQADEAFQSFKYAIYGIASYMFLLSVVLFVDGVLSTRTIKSDYEESCKTSVCGLCVGIFYTVIAYVTGIAWLVMICFVALPVYFMVVVYSQCIYVEQPTTTNSDFVCLDFVQSGLMHPDYSGSKDYGRLCGDDLKDLCKQPEVVMTYQLFIIALVGAALVVLSMKQYAMCLTANFAYVKMTRKLAVYEDAKYKEEMELNDIINTARSNERLTYKY</sequence>
<dbReference type="Proteomes" id="UP001642483">
    <property type="component" value="Unassembled WGS sequence"/>
</dbReference>
<feature type="transmembrane region" description="Helical" evidence="1">
    <location>
        <begin position="12"/>
        <end position="32"/>
    </location>
</feature>
<dbReference type="InterPro" id="IPR001614">
    <property type="entry name" value="Myelin_PLP"/>
</dbReference>
<dbReference type="EMBL" id="CAWYQH010000097">
    <property type="protein sequence ID" value="CAK8683645.1"/>
    <property type="molecule type" value="Genomic_DNA"/>
</dbReference>
<protein>
    <submittedName>
        <fullName evidence="2">Uncharacterized protein</fullName>
    </submittedName>
</protein>
<evidence type="ECO:0000256" key="1">
    <source>
        <dbReference type="SAM" id="Phobius"/>
    </source>
</evidence>
<reference evidence="2 3" key="1">
    <citation type="submission" date="2024-02" db="EMBL/GenBank/DDBJ databases">
        <authorList>
            <person name="Daric V."/>
            <person name="Darras S."/>
        </authorList>
    </citation>
    <scope>NUCLEOTIDE SEQUENCE [LARGE SCALE GENOMIC DNA]</scope>
</reference>
<organism evidence="2 3">
    <name type="scientific">Clavelina lepadiformis</name>
    <name type="common">Light-bulb sea squirt</name>
    <name type="synonym">Ascidia lepadiformis</name>
    <dbReference type="NCBI Taxonomy" id="159417"/>
    <lineage>
        <taxon>Eukaryota</taxon>
        <taxon>Metazoa</taxon>
        <taxon>Chordata</taxon>
        <taxon>Tunicata</taxon>
        <taxon>Ascidiacea</taxon>
        <taxon>Aplousobranchia</taxon>
        <taxon>Clavelinidae</taxon>
        <taxon>Clavelina</taxon>
    </lineage>
</organism>
<feature type="transmembrane region" description="Helical" evidence="1">
    <location>
        <begin position="71"/>
        <end position="89"/>
    </location>
</feature>
<evidence type="ECO:0000313" key="3">
    <source>
        <dbReference type="Proteomes" id="UP001642483"/>
    </source>
</evidence>
<comment type="caution">
    <text evidence="2">The sequence shown here is derived from an EMBL/GenBank/DDBJ whole genome shotgun (WGS) entry which is preliminary data.</text>
</comment>
<dbReference type="PRINTS" id="PR00214">
    <property type="entry name" value="MYELINPLP"/>
</dbReference>
<keyword evidence="1" id="KW-1133">Transmembrane helix</keyword>
<accession>A0ABP0FVK1</accession>
<proteinExistence type="predicted"/>
<keyword evidence="1" id="KW-0472">Membrane</keyword>